<evidence type="ECO:0000313" key="1">
    <source>
        <dbReference type="Proteomes" id="UP000887580"/>
    </source>
</evidence>
<sequence>MPKKLSKKSEPSEMEIDDKKAAEEEEQEGSGEDVEDEDASDEEDELMNDNTEEMEKLTFDFEAFPLDTGDVDGLVNLLTQIFLRTNVNCEAVAKALVEMSPLGCVYRPAEEVEDEDSENAIYGVLSMLELGGEASFQTDIANLFLNRARKVSTPDIIKKFEAIFNNKDNKQKNYLIVNERMLHFPDQIAAPAFKSLKDDLEDMKLLNNINSILFVSKIRIANNAQAVATSVQNSGGKKKVGKAEKKRRAAAALENAHVIYDNAEEEILFNNAGLIKPIYFQYSVENDVESDSKFHRIVKDGVTYLPYRRVTILSKDDFVKFVELVSQVSA</sequence>
<accession>A0AC35G7L5</accession>
<protein>
    <submittedName>
        <fullName evidence="2">Protein BCCIP homolog</fullName>
    </submittedName>
</protein>
<evidence type="ECO:0000313" key="2">
    <source>
        <dbReference type="WBParaSite" id="PS1159_v2.g24805.t1"/>
    </source>
</evidence>
<name>A0AC35G7L5_9BILA</name>
<reference evidence="2" key="1">
    <citation type="submission" date="2022-11" db="UniProtKB">
        <authorList>
            <consortium name="WormBaseParasite"/>
        </authorList>
    </citation>
    <scope>IDENTIFICATION</scope>
</reference>
<proteinExistence type="predicted"/>
<dbReference type="WBParaSite" id="PS1159_v2.g24805.t1">
    <property type="protein sequence ID" value="PS1159_v2.g24805.t1"/>
    <property type="gene ID" value="PS1159_v2.g24805"/>
</dbReference>
<organism evidence="1 2">
    <name type="scientific">Panagrolaimus sp. PS1159</name>
    <dbReference type="NCBI Taxonomy" id="55785"/>
    <lineage>
        <taxon>Eukaryota</taxon>
        <taxon>Metazoa</taxon>
        <taxon>Ecdysozoa</taxon>
        <taxon>Nematoda</taxon>
        <taxon>Chromadorea</taxon>
        <taxon>Rhabditida</taxon>
        <taxon>Tylenchina</taxon>
        <taxon>Panagrolaimomorpha</taxon>
        <taxon>Panagrolaimoidea</taxon>
        <taxon>Panagrolaimidae</taxon>
        <taxon>Panagrolaimus</taxon>
    </lineage>
</organism>
<dbReference type="Proteomes" id="UP000887580">
    <property type="component" value="Unplaced"/>
</dbReference>